<dbReference type="GO" id="GO:0009231">
    <property type="term" value="P:riboflavin biosynthetic process"/>
    <property type="evidence" value="ECO:0007669"/>
    <property type="project" value="UniProtKB-UniPathway"/>
</dbReference>
<dbReference type="EMBL" id="FNHG01000005">
    <property type="protein sequence ID" value="SDM12219.1"/>
    <property type="molecule type" value="Genomic_DNA"/>
</dbReference>
<keyword evidence="8" id="KW-1185">Reference proteome</keyword>
<name>A0A1G9QMH2_9PROT</name>
<evidence type="ECO:0000256" key="2">
    <source>
        <dbReference type="ARBA" id="ARBA00012766"/>
    </source>
</evidence>
<dbReference type="EC" id="3.5.4.26" evidence="2"/>
<dbReference type="OrthoDB" id="9800865at2"/>
<dbReference type="InterPro" id="IPR016193">
    <property type="entry name" value="Cytidine_deaminase-like"/>
</dbReference>
<keyword evidence="3" id="KW-0686">Riboflavin biosynthesis</keyword>
<evidence type="ECO:0000256" key="3">
    <source>
        <dbReference type="ARBA" id="ARBA00022619"/>
    </source>
</evidence>
<evidence type="ECO:0000259" key="6">
    <source>
        <dbReference type="PROSITE" id="PS51747"/>
    </source>
</evidence>
<dbReference type="InterPro" id="IPR016192">
    <property type="entry name" value="APOBEC/CMP_deaminase_Zn-bd"/>
</dbReference>
<evidence type="ECO:0000256" key="1">
    <source>
        <dbReference type="ARBA" id="ARBA00004882"/>
    </source>
</evidence>
<evidence type="ECO:0000313" key="8">
    <source>
        <dbReference type="Proteomes" id="UP000199759"/>
    </source>
</evidence>
<feature type="domain" description="CMP/dCMP-type deaminase" evidence="6">
    <location>
        <begin position="1"/>
        <end position="117"/>
    </location>
</feature>
<dbReference type="InterPro" id="IPR002125">
    <property type="entry name" value="CMP_dCMP_dom"/>
</dbReference>
<dbReference type="NCBIfam" id="TIGR00326">
    <property type="entry name" value="eubact_ribD"/>
    <property type="match status" value="1"/>
</dbReference>
<comment type="pathway">
    <text evidence="1">Cofactor biosynthesis; riboflavin biosynthesis; 5-amino-6-(D-ribitylamino)uracil from GTP: step 2/4.</text>
</comment>
<dbReference type="GO" id="GO:0008270">
    <property type="term" value="F:zinc ion binding"/>
    <property type="evidence" value="ECO:0007669"/>
    <property type="project" value="InterPro"/>
</dbReference>
<dbReference type="Gene3D" id="3.40.140.10">
    <property type="entry name" value="Cytidine Deaminase, domain 2"/>
    <property type="match status" value="1"/>
</dbReference>
<proteinExistence type="predicted"/>
<dbReference type="InterPro" id="IPR004794">
    <property type="entry name" value="Eubact_RibD"/>
</dbReference>
<dbReference type="CDD" id="cd01284">
    <property type="entry name" value="Riboflavin_deaminase-reductase"/>
    <property type="match status" value="1"/>
</dbReference>
<sequence>MDAALALAQAQLGRTAPNPAVGCVIVRDGMITGWGATADGGRPHAERQALDRAGPHARAGRAYVTLEPCAFHGQTPPCATALIESGVETVLIACLDEHPKVAGRGVALLRDAGIAVETGLRNPEAAQLYAGFFHRLRTGQPLVYLDANSARYDAVLTDAAMHAPTTELDRLGKAGMNRVCVAPGSALATRLVEAGMATTPVTQAHTAR</sequence>
<dbReference type="STRING" id="144026.SAMN04488568_10586"/>
<evidence type="ECO:0000256" key="5">
    <source>
        <dbReference type="ARBA" id="ARBA00022833"/>
    </source>
</evidence>
<dbReference type="SUPFAM" id="SSF53927">
    <property type="entry name" value="Cytidine deaminase-like"/>
    <property type="match status" value="1"/>
</dbReference>
<reference evidence="7 8" key="1">
    <citation type="submission" date="2016-10" db="EMBL/GenBank/DDBJ databases">
        <authorList>
            <person name="de Groot N.N."/>
        </authorList>
    </citation>
    <scope>NUCLEOTIDE SEQUENCE [LARGE SCALE GENOMIC DNA]</scope>
    <source>
        <strain evidence="7 8">DSM 16077</strain>
    </source>
</reference>
<dbReference type="PROSITE" id="PS00903">
    <property type="entry name" value="CYT_DCMP_DEAMINASES_1"/>
    <property type="match status" value="1"/>
</dbReference>
<dbReference type="Proteomes" id="UP000199759">
    <property type="component" value="Unassembled WGS sequence"/>
</dbReference>
<protein>
    <recommendedName>
        <fullName evidence="2">diaminohydroxyphosphoribosylaminopyrimidine deaminase</fullName>
        <ecNumber evidence="2">3.5.4.26</ecNumber>
    </recommendedName>
</protein>
<keyword evidence="4" id="KW-0479">Metal-binding</keyword>
<evidence type="ECO:0000313" key="7">
    <source>
        <dbReference type="EMBL" id="SDM12219.1"/>
    </source>
</evidence>
<gene>
    <name evidence="7" type="ORF">SAMN04488568_10586</name>
</gene>
<dbReference type="UniPathway" id="UPA00275">
    <property type="reaction ID" value="UER00401"/>
</dbReference>
<accession>A0A1G9QMH2</accession>
<organism evidence="7 8">
    <name type="scientific">Maricaulis salignorans</name>
    <dbReference type="NCBI Taxonomy" id="144026"/>
    <lineage>
        <taxon>Bacteria</taxon>
        <taxon>Pseudomonadati</taxon>
        <taxon>Pseudomonadota</taxon>
        <taxon>Alphaproteobacteria</taxon>
        <taxon>Maricaulales</taxon>
        <taxon>Maricaulaceae</taxon>
        <taxon>Maricaulis</taxon>
    </lineage>
</organism>
<keyword evidence="5" id="KW-0862">Zinc</keyword>
<evidence type="ECO:0000256" key="4">
    <source>
        <dbReference type="ARBA" id="ARBA00022723"/>
    </source>
</evidence>
<dbReference type="PROSITE" id="PS51747">
    <property type="entry name" value="CYT_DCMP_DEAMINASES_2"/>
    <property type="match status" value="1"/>
</dbReference>
<dbReference type="Pfam" id="PF00383">
    <property type="entry name" value="dCMP_cyt_deam_1"/>
    <property type="match status" value="1"/>
</dbReference>
<dbReference type="GO" id="GO:0008835">
    <property type="term" value="F:diaminohydroxyphosphoribosylaminopyrimidine deaminase activity"/>
    <property type="evidence" value="ECO:0007669"/>
    <property type="project" value="UniProtKB-EC"/>
</dbReference>
<dbReference type="AlphaFoldDB" id="A0A1G9QMH2"/>